<accession>A0ACA9NX80</accession>
<sequence length="128" mass="15104">ENDQSKKENDQIKRDNEHNQIRKDEDRRAHVSKSSNLPLTNNLTNTKYSEKETLQNAFNAIIDQKIQKGPKFTPLLEALTDEIGLSSSCLRDFYYRKRNPRKTTLDKIKVFVNKERRTNNNLNVLYLH</sequence>
<evidence type="ECO:0000313" key="2">
    <source>
        <dbReference type="Proteomes" id="UP000789920"/>
    </source>
</evidence>
<keyword evidence="2" id="KW-1185">Reference proteome</keyword>
<evidence type="ECO:0000313" key="1">
    <source>
        <dbReference type="EMBL" id="CAG8677257.1"/>
    </source>
</evidence>
<dbReference type="EMBL" id="CAJVQC010016529">
    <property type="protein sequence ID" value="CAG8677257.1"/>
    <property type="molecule type" value="Genomic_DNA"/>
</dbReference>
<organism evidence="1 2">
    <name type="scientific">Racocetra persica</name>
    <dbReference type="NCBI Taxonomy" id="160502"/>
    <lineage>
        <taxon>Eukaryota</taxon>
        <taxon>Fungi</taxon>
        <taxon>Fungi incertae sedis</taxon>
        <taxon>Mucoromycota</taxon>
        <taxon>Glomeromycotina</taxon>
        <taxon>Glomeromycetes</taxon>
        <taxon>Diversisporales</taxon>
        <taxon>Gigasporaceae</taxon>
        <taxon>Racocetra</taxon>
    </lineage>
</organism>
<feature type="non-terminal residue" evidence="1">
    <location>
        <position position="1"/>
    </location>
</feature>
<name>A0ACA9NX80_9GLOM</name>
<proteinExistence type="predicted"/>
<reference evidence="1" key="1">
    <citation type="submission" date="2021-06" db="EMBL/GenBank/DDBJ databases">
        <authorList>
            <person name="Kallberg Y."/>
            <person name="Tangrot J."/>
            <person name="Rosling A."/>
        </authorList>
    </citation>
    <scope>NUCLEOTIDE SEQUENCE</scope>
    <source>
        <strain evidence="1">MA461A</strain>
    </source>
</reference>
<protein>
    <submittedName>
        <fullName evidence="1">27013_t:CDS:1</fullName>
    </submittedName>
</protein>
<gene>
    <name evidence="1" type="ORF">RPERSI_LOCUS8945</name>
</gene>
<dbReference type="Proteomes" id="UP000789920">
    <property type="component" value="Unassembled WGS sequence"/>
</dbReference>
<comment type="caution">
    <text evidence="1">The sequence shown here is derived from an EMBL/GenBank/DDBJ whole genome shotgun (WGS) entry which is preliminary data.</text>
</comment>